<protein>
    <submittedName>
        <fullName evidence="1">Uncharacterized protein</fullName>
    </submittedName>
</protein>
<organism evidence="1 2">
    <name type="scientific">Tannerella sp. oral taxon BU063 isolate Cell 5</name>
    <dbReference type="NCBI Taxonomy" id="1410950"/>
    <lineage>
        <taxon>Bacteria</taxon>
        <taxon>Pseudomonadati</taxon>
        <taxon>Bacteroidota</taxon>
        <taxon>Bacteroidia</taxon>
        <taxon>Bacteroidales</taxon>
        <taxon>Tannerellaceae</taxon>
        <taxon>Tannerella</taxon>
    </lineage>
</organism>
<dbReference type="AlphaFoldDB" id="W2CEC9"/>
<evidence type="ECO:0000313" key="2">
    <source>
        <dbReference type="Proteomes" id="UP000018872"/>
    </source>
</evidence>
<gene>
    <name evidence="1" type="ORF">T229_03280</name>
</gene>
<name>W2CEC9_9BACT</name>
<dbReference type="Proteomes" id="UP000018872">
    <property type="component" value="Unassembled WGS sequence"/>
</dbReference>
<accession>W2CEC9</accession>
<comment type="caution">
    <text evidence="1">The sequence shown here is derived from an EMBL/GenBank/DDBJ whole genome shotgun (WGS) entry which is preliminary data.</text>
</comment>
<evidence type="ECO:0000313" key="1">
    <source>
        <dbReference type="EMBL" id="ETK05465.1"/>
    </source>
</evidence>
<reference evidence="1 2" key="1">
    <citation type="submission" date="2013-11" db="EMBL/GenBank/DDBJ databases">
        <title>Single cell genomics of uncultured Tannerella BU063 (oral taxon 286).</title>
        <authorList>
            <person name="Beall C.J."/>
            <person name="Campbell A.G."/>
            <person name="Griffen A.L."/>
            <person name="Podar M."/>
            <person name="Leys E.J."/>
        </authorList>
    </citation>
    <scope>NUCLEOTIDE SEQUENCE [LARGE SCALE GENOMIC DNA]</scope>
    <source>
        <strain evidence="1">Cell 5</strain>
    </source>
</reference>
<dbReference type="EMBL" id="AYYC01000518">
    <property type="protein sequence ID" value="ETK05465.1"/>
    <property type="molecule type" value="Genomic_DNA"/>
</dbReference>
<sequence>MNGAKRAFPFLVLNKCKCLRDSRKGQKVFRETCGTPANTSKKFLGFAAFLQKCFSLFWRLQDFCKDAFPHFGVCRTSARTLFLILVFAELLQGRFSSFWRLQNFCKGAFPRFGVCRTSARTHFSILAFAVLSPSMLRRSAAT</sequence>
<proteinExistence type="predicted"/>